<dbReference type="InterPro" id="IPR011050">
    <property type="entry name" value="Pectin_lyase_fold/virulence"/>
</dbReference>
<keyword evidence="3" id="KW-1185">Reference proteome</keyword>
<dbReference type="RefSeq" id="WP_108826170.1">
    <property type="nucleotide sequence ID" value="NZ_CP023004.1"/>
</dbReference>
<dbReference type="AlphaFoldDB" id="A0A2U8E613"/>
<dbReference type="Pfam" id="PF00754">
    <property type="entry name" value="F5_F8_type_C"/>
    <property type="match status" value="1"/>
</dbReference>
<dbReference type="Gene3D" id="2.60.120.260">
    <property type="entry name" value="Galactose-binding domain-like"/>
    <property type="match status" value="1"/>
</dbReference>
<dbReference type="InterPro" id="IPR000421">
    <property type="entry name" value="FA58C"/>
</dbReference>
<dbReference type="OrthoDB" id="5488826at2"/>
<dbReference type="Proteomes" id="UP000244896">
    <property type="component" value="Chromosome"/>
</dbReference>
<dbReference type="InterPro" id="IPR012334">
    <property type="entry name" value="Pectin_lyas_fold"/>
</dbReference>
<reference evidence="2 3" key="1">
    <citation type="journal article" date="2018" name="Syst. Appl. Microbiol.">
        <title>Ereboglobus luteus gen. nov. sp. nov. from cockroach guts, and new insights into the oxygen relationship of the genera Opitutus and Didymococcus (Verrucomicrobia: Opitutaceae).</title>
        <authorList>
            <person name="Tegtmeier D."/>
            <person name="Belitz A."/>
            <person name="Radek R."/>
            <person name="Heimerl T."/>
            <person name="Brune A."/>
        </authorList>
    </citation>
    <scope>NUCLEOTIDE SEQUENCE [LARGE SCALE GENOMIC DNA]</scope>
    <source>
        <strain evidence="2 3">Ho45</strain>
    </source>
</reference>
<organism evidence="2 3">
    <name type="scientific">Ereboglobus luteus</name>
    <dbReference type="NCBI Taxonomy" id="1796921"/>
    <lineage>
        <taxon>Bacteria</taxon>
        <taxon>Pseudomonadati</taxon>
        <taxon>Verrucomicrobiota</taxon>
        <taxon>Opitutia</taxon>
        <taxon>Opitutales</taxon>
        <taxon>Opitutaceae</taxon>
        <taxon>Ereboglobus</taxon>
    </lineage>
</organism>
<evidence type="ECO:0000313" key="2">
    <source>
        <dbReference type="EMBL" id="AWI10266.1"/>
    </source>
</evidence>
<protein>
    <recommendedName>
        <fullName evidence="1">F5/8 type C domain-containing protein</fullName>
    </recommendedName>
</protein>
<name>A0A2U8E613_9BACT</name>
<dbReference type="EMBL" id="CP023004">
    <property type="protein sequence ID" value="AWI10266.1"/>
    <property type="molecule type" value="Genomic_DNA"/>
</dbReference>
<evidence type="ECO:0000259" key="1">
    <source>
        <dbReference type="PROSITE" id="PS50022"/>
    </source>
</evidence>
<evidence type="ECO:0000313" key="3">
    <source>
        <dbReference type="Proteomes" id="UP000244896"/>
    </source>
</evidence>
<dbReference type="Gene3D" id="2.160.20.10">
    <property type="entry name" value="Single-stranded right-handed beta-helix, Pectin lyase-like"/>
    <property type="match status" value="1"/>
</dbReference>
<dbReference type="SUPFAM" id="SSF49785">
    <property type="entry name" value="Galactose-binding domain-like"/>
    <property type="match status" value="1"/>
</dbReference>
<accession>A0A2U8E613</accession>
<dbReference type="InterPro" id="IPR008979">
    <property type="entry name" value="Galactose-bd-like_sf"/>
</dbReference>
<feature type="domain" description="F5/8 type C" evidence="1">
    <location>
        <begin position="580"/>
        <end position="718"/>
    </location>
</feature>
<proteinExistence type="predicted"/>
<dbReference type="SUPFAM" id="SSF51126">
    <property type="entry name" value="Pectin lyase-like"/>
    <property type="match status" value="1"/>
</dbReference>
<gene>
    <name evidence="2" type="ORF">CKA38_14295</name>
</gene>
<sequence length="723" mass="76925">MKIFRPRRVLGAFFIIHFSFFISVAPGAVSEWVRPDPESATGALIYKTTPDGDRIMDFSFAGYMGGGVALPGDADIPVRQTVAPLGNGADDTGAIQAAIDAVSTLPPDSRGFRGAVLLAPGVFTCAHTINLHTSGVVLRGGDAPSGDGNSHATIIRMTGGKHIAIVVGPGVRTRLGRNTAPEPAQSFAPPPATAARGPVTAIADARVPSGATAFTLVSTKGLSVGDTIEIKRPTTAAWLALMKMDTLRRNGRPQTWIGTKRAGIHRRVITAIDGKRVTIDIPLSDSYDARHLGRRSVEVARVTPAPAAAQIGVERLHIQCPPLEIAYGQAPYAALRIEGEDCWARDIRCEETMNTVVVRGRRVTLRDVVVTHTYPNLGASKPADFSIEGTQILIDRCRASGANNYHVWTTSLNPGPNVVLNSTFTGRGSRIQPHMRWTTGLLLDNCRVPDGGIDFPDRGVAGSGHGWSAGWSVAWNCLAATYVIQNPPGAANWAIGCIGARTRTARYFDTAPILPEGHFDSHGAHVAPRSLYLAQLAARLGPQALANIGYSANDTENTAALTDTRMAAQLAAMPAEPPATIDPELGLDLAHLRPVNTSAVRGTTRAHGGEKALDGNSQTYWATGDNPSRALALEVDTEGPLLINALTLSEPAALQNVRAYKIEAQVDSAWQLIAEGTTIGERHVHRFPPVTAWKVRLTILKTANDSFPAISTLSLHHTKTSSL</sequence>
<dbReference type="PROSITE" id="PS50022">
    <property type="entry name" value="FA58C_3"/>
    <property type="match status" value="1"/>
</dbReference>
<dbReference type="KEGG" id="elut:CKA38_14295"/>